<dbReference type="InterPro" id="IPR001173">
    <property type="entry name" value="Glyco_trans_2-like"/>
</dbReference>
<comment type="pathway">
    <text evidence="7">Carotenoid biosynthesis; staphyloxanthin biosynthesis; staphyloxanthin from farnesyl diphosphate: step 4/5.</text>
</comment>
<dbReference type="Proteomes" id="UP000019753">
    <property type="component" value="Unassembled WGS sequence"/>
</dbReference>
<evidence type="ECO:0000256" key="5">
    <source>
        <dbReference type="ARBA" id="ARBA00023136"/>
    </source>
</evidence>
<gene>
    <name evidence="12" type="ORF">N866_01495</name>
</gene>
<dbReference type="Pfam" id="PF00535">
    <property type="entry name" value="Glycos_transf_2"/>
    <property type="match status" value="1"/>
</dbReference>
<evidence type="ECO:0000256" key="2">
    <source>
        <dbReference type="ARBA" id="ARBA00022475"/>
    </source>
</evidence>
<sequence length="259" mass="27935">MTPSLSVVIPVKDDAVALRQCLRALAGQTLAPLEVVVVDNGCTDDSVAVALEHGARVVVEPRPGIPAAASAGYDAAVGDVIVRCDADTRAPADWLARITAAFDADPDLDALTGDGDFYDLGPRGPLLARIYLGAYYTSLHGALAHPPLWGSNMALRRTAWLGVRDRVNRWDPEVHDDTDLAFALGPGARIRRDRTLRVGVSGRSLQGVRQLRRRFARGFRTVAAHRSTSPSWRRWEHRLRHPDGGPRLLPPGPSAGPSA</sequence>
<name>A0A021VQB1_9CELL</name>
<feature type="region of interest" description="Disordered" evidence="10">
    <location>
        <begin position="235"/>
        <end position="259"/>
    </location>
</feature>
<dbReference type="SUPFAM" id="SSF53448">
    <property type="entry name" value="Nucleotide-diphospho-sugar transferases"/>
    <property type="match status" value="1"/>
</dbReference>
<accession>A0A021VQB1</accession>
<dbReference type="CDD" id="cd00761">
    <property type="entry name" value="Glyco_tranf_GTA_type"/>
    <property type="match status" value="1"/>
</dbReference>
<evidence type="ECO:0000313" key="12">
    <source>
        <dbReference type="EMBL" id="EYR63303.1"/>
    </source>
</evidence>
<comment type="subcellular location">
    <subcellularLocation>
        <location evidence="1">Cell membrane</location>
    </subcellularLocation>
</comment>
<dbReference type="InterPro" id="IPR029044">
    <property type="entry name" value="Nucleotide-diphossugar_trans"/>
</dbReference>
<keyword evidence="5" id="KW-0472">Membrane</keyword>
<evidence type="ECO:0000256" key="6">
    <source>
        <dbReference type="ARBA" id="ARBA00037281"/>
    </source>
</evidence>
<evidence type="ECO:0000256" key="10">
    <source>
        <dbReference type="SAM" id="MobiDB-lite"/>
    </source>
</evidence>
<feature type="domain" description="Glycosyltransferase 2-like" evidence="11">
    <location>
        <begin position="6"/>
        <end position="142"/>
    </location>
</feature>
<dbReference type="Gene3D" id="3.90.550.10">
    <property type="entry name" value="Spore Coat Polysaccharide Biosynthesis Protein SpsA, Chain A"/>
    <property type="match status" value="1"/>
</dbReference>
<dbReference type="GO" id="GO:0016757">
    <property type="term" value="F:glycosyltransferase activity"/>
    <property type="evidence" value="ECO:0007669"/>
    <property type="project" value="UniProtKB-KW"/>
</dbReference>
<evidence type="ECO:0000256" key="3">
    <source>
        <dbReference type="ARBA" id="ARBA00022676"/>
    </source>
</evidence>
<evidence type="ECO:0000313" key="13">
    <source>
        <dbReference type="Proteomes" id="UP000019753"/>
    </source>
</evidence>
<keyword evidence="3" id="KW-0328">Glycosyltransferase</keyword>
<dbReference type="RefSeq" id="WP_052022906.1">
    <property type="nucleotide sequence ID" value="NZ_AXCW01000106.1"/>
</dbReference>
<dbReference type="EMBL" id="AXCW01000106">
    <property type="protein sequence ID" value="EYR63303.1"/>
    <property type="molecule type" value="Genomic_DNA"/>
</dbReference>
<keyword evidence="2" id="KW-1003">Cell membrane</keyword>
<organism evidence="12 13">
    <name type="scientific">Actinotalea ferrariae CF5-4</name>
    <dbReference type="NCBI Taxonomy" id="948458"/>
    <lineage>
        <taxon>Bacteria</taxon>
        <taxon>Bacillati</taxon>
        <taxon>Actinomycetota</taxon>
        <taxon>Actinomycetes</taxon>
        <taxon>Micrococcales</taxon>
        <taxon>Cellulomonadaceae</taxon>
        <taxon>Actinotalea</taxon>
    </lineage>
</organism>
<proteinExistence type="inferred from homology"/>
<evidence type="ECO:0000256" key="7">
    <source>
        <dbReference type="ARBA" id="ARBA00037904"/>
    </source>
</evidence>
<comment type="caution">
    <text evidence="12">The sequence shown here is derived from an EMBL/GenBank/DDBJ whole genome shotgun (WGS) entry which is preliminary data.</text>
</comment>
<comment type="similarity">
    <text evidence="8">Belongs to the glycosyltransferase 2 family. CrtQ subfamily.</text>
</comment>
<protein>
    <recommendedName>
        <fullName evidence="9">4,4'-diaponeurosporenoate glycosyltransferase</fullName>
    </recommendedName>
</protein>
<reference evidence="12 13" key="1">
    <citation type="submission" date="2014-01" db="EMBL/GenBank/DDBJ databases">
        <title>Actinotalea ferrariae CF5-4.</title>
        <authorList>
            <person name="Chen F."/>
            <person name="Li Y."/>
            <person name="Wang G."/>
        </authorList>
    </citation>
    <scope>NUCLEOTIDE SEQUENCE [LARGE SCALE GENOMIC DNA]</scope>
    <source>
        <strain evidence="12 13">CF5-4</strain>
    </source>
</reference>
<dbReference type="PANTHER" id="PTHR43646">
    <property type="entry name" value="GLYCOSYLTRANSFERASE"/>
    <property type="match status" value="1"/>
</dbReference>
<dbReference type="GO" id="GO:0005886">
    <property type="term" value="C:plasma membrane"/>
    <property type="evidence" value="ECO:0007669"/>
    <property type="project" value="UniProtKB-SubCell"/>
</dbReference>
<evidence type="ECO:0000256" key="9">
    <source>
        <dbReference type="ARBA" id="ARBA00040345"/>
    </source>
</evidence>
<dbReference type="PANTHER" id="PTHR43646:SF2">
    <property type="entry name" value="GLYCOSYLTRANSFERASE 2-LIKE DOMAIN-CONTAINING PROTEIN"/>
    <property type="match status" value="1"/>
</dbReference>
<comment type="function">
    <text evidence="6">Catalyzes the glycosylation of 4,4'-diaponeurosporenoate, i.e. the esterification of glucose at the C1'' position with the carboxyl group of 4,4'-diaponeurosporenic acid, to form glycosyl-4,4'-diaponeurosporenoate. This is a step in the biosynthesis of staphyloxanthin, an orange pigment present in most staphylococci strains.</text>
</comment>
<evidence type="ECO:0000256" key="4">
    <source>
        <dbReference type="ARBA" id="ARBA00022679"/>
    </source>
</evidence>
<keyword evidence="4 12" id="KW-0808">Transferase</keyword>
<evidence type="ECO:0000259" key="11">
    <source>
        <dbReference type="Pfam" id="PF00535"/>
    </source>
</evidence>
<dbReference type="AlphaFoldDB" id="A0A021VQB1"/>
<evidence type="ECO:0000256" key="8">
    <source>
        <dbReference type="ARBA" id="ARBA00038120"/>
    </source>
</evidence>
<keyword evidence="13" id="KW-1185">Reference proteome</keyword>
<feature type="compositionally biased region" description="Pro residues" evidence="10">
    <location>
        <begin position="248"/>
        <end position="259"/>
    </location>
</feature>
<evidence type="ECO:0000256" key="1">
    <source>
        <dbReference type="ARBA" id="ARBA00004236"/>
    </source>
</evidence>